<accession>R4G211</accession>
<protein>
    <submittedName>
        <fullName evidence="2">Uncharacterized protein</fullName>
    </submittedName>
</protein>
<evidence type="ECO:0000313" key="3">
    <source>
        <dbReference type="Proteomes" id="UP000013057"/>
    </source>
</evidence>
<keyword evidence="1" id="KW-0812">Transmembrane</keyword>
<name>R4G211_9BACL</name>
<feature type="transmembrane region" description="Helical" evidence="1">
    <location>
        <begin position="14"/>
        <end position="33"/>
    </location>
</feature>
<dbReference type="EMBL" id="BARH01000035">
    <property type="protein sequence ID" value="GAC92343.1"/>
    <property type="molecule type" value="Genomic_DNA"/>
</dbReference>
<sequence>MYSVTIVKDQMDQVMIMSALFGYGAGYFVCAFGKELEKRDKE</sequence>
<evidence type="ECO:0000256" key="1">
    <source>
        <dbReference type="SAM" id="Phobius"/>
    </source>
</evidence>
<keyword evidence="1" id="KW-0472">Membrane</keyword>
<evidence type="ECO:0000313" key="2">
    <source>
        <dbReference type="EMBL" id="GAC92343.1"/>
    </source>
</evidence>
<proteinExistence type="predicted"/>
<dbReference type="AlphaFoldDB" id="R4G211"/>
<gene>
    <name evidence="2" type="ORF">KN10_2779</name>
</gene>
<keyword evidence="1" id="KW-1133">Transmembrane helix</keyword>
<comment type="caution">
    <text evidence="2">The sequence shown here is derived from an EMBL/GenBank/DDBJ whole genome shotgun (WGS) entry which is preliminary data.</text>
</comment>
<dbReference type="Proteomes" id="UP000013057">
    <property type="component" value="Unassembled WGS sequence"/>
</dbReference>
<organism evidence="2 3">
    <name type="scientific">Anoxybacillus flavithermus NBRC 109594</name>
    <dbReference type="NCBI Taxonomy" id="1315967"/>
    <lineage>
        <taxon>Bacteria</taxon>
        <taxon>Bacillati</taxon>
        <taxon>Bacillota</taxon>
        <taxon>Bacilli</taxon>
        <taxon>Bacillales</taxon>
        <taxon>Anoxybacillaceae</taxon>
        <taxon>Anoxybacillus</taxon>
    </lineage>
</organism>
<reference evidence="3" key="1">
    <citation type="journal article" date="2013" name="Genome">
        <title>Draft Genome Sequence of a Thermophilic Member of the Bacillaceae, Anoxybacillus flavithermus Strain Kn10, Isolated from the Kan-nawa Hot Spring in Japan.</title>
        <authorList>
            <person name="Matsutani M."/>
            <person name="Shirakihara Y."/>
            <person name="Imada K."/>
            <person name="Yakushi T."/>
            <person name="Matsushita K."/>
        </authorList>
    </citation>
    <scope>NUCLEOTIDE SEQUENCE [LARGE SCALE GENOMIC DNA]</scope>
    <source>
        <strain evidence="3">NBRC 109594</strain>
    </source>
</reference>